<name>A0A2W6ACF2_9BACT</name>
<reference evidence="3 4" key="1">
    <citation type="journal article" date="2017" name="Nature">
        <title>Atmospheric trace gases support primary production in Antarctic desert surface soil.</title>
        <authorList>
            <person name="Ji M."/>
            <person name="Greening C."/>
            <person name="Vanwonterghem I."/>
            <person name="Carere C.R."/>
            <person name="Bay S.K."/>
            <person name="Steen J.A."/>
            <person name="Montgomery K."/>
            <person name="Lines T."/>
            <person name="Beardall J."/>
            <person name="van Dorst J."/>
            <person name="Snape I."/>
            <person name="Stott M.B."/>
            <person name="Hugenholtz P."/>
            <person name="Ferrari B.C."/>
        </authorList>
    </citation>
    <scope>NUCLEOTIDE SEQUENCE [LARGE SCALE GENOMIC DNA]</scope>
    <source>
        <strain evidence="3">RRmetagenome_bin12</strain>
    </source>
</reference>
<protein>
    <submittedName>
        <fullName evidence="3">Transcriptional regulator</fullName>
    </submittedName>
</protein>
<dbReference type="InterPro" id="IPR007394">
    <property type="entry name" value="UPF0122"/>
</dbReference>
<dbReference type="Proteomes" id="UP000248724">
    <property type="component" value="Unassembled WGS sequence"/>
</dbReference>
<comment type="function">
    <text evidence="2">Might take part in the signal recognition particle (SRP) pathway. This is inferred from the conservation of its genetic proximity to ftsY/ffh. May be a regulatory protein.</text>
</comment>
<dbReference type="Gene3D" id="1.10.10.10">
    <property type="entry name" value="Winged helix-like DNA-binding domain superfamily/Winged helix DNA-binding domain"/>
    <property type="match status" value="1"/>
</dbReference>
<comment type="caution">
    <text evidence="3">The sequence shown here is derived from an EMBL/GenBank/DDBJ whole genome shotgun (WGS) entry which is preliminary data.</text>
</comment>
<evidence type="ECO:0000313" key="4">
    <source>
        <dbReference type="Proteomes" id="UP000248724"/>
    </source>
</evidence>
<dbReference type="AlphaFoldDB" id="A0A2W6ACF2"/>
<dbReference type="InterPro" id="IPR036388">
    <property type="entry name" value="WH-like_DNA-bd_sf"/>
</dbReference>
<evidence type="ECO:0000313" key="3">
    <source>
        <dbReference type="EMBL" id="PZR81204.1"/>
    </source>
</evidence>
<dbReference type="PANTHER" id="PTHR40083:SF1">
    <property type="entry name" value="UPF0122 PROTEIN YLXM"/>
    <property type="match status" value="1"/>
</dbReference>
<evidence type="ECO:0000256" key="2">
    <source>
        <dbReference type="ARBA" id="ARBA00024764"/>
    </source>
</evidence>
<gene>
    <name evidence="3" type="ORF">DLM65_06240</name>
</gene>
<dbReference type="Pfam" id="PF04297">
    <property type="entry name" value="UPF0122"/>
    <property type="match status" value="1"/>
</dbReference>
<sequence length="108" mass="12101">MPLTRFRTPAPAAPDHAARQRLFDVYGGVLTDHQREACRLHLDEDWSITELAEHLSCTRSGAHDLVRRALAQLENLEVRLGLAAELDRRDRVEAGLREQVHALGGRGT</sequence>
<comment type="similarity">
    <text evidence="1">Belongs to the UPF0122 family.</text>
</comment>
<proteinExistence type="inferred from homology"/>
<dbReference type="PANTHER" id="PTHR40083">
    <property type="entry name" value="UPF0122 PROTEIN CBO2450/CLC_2298"/>
    <property type="match status" value="1"/>
</dbReference>
<dbReference type="SUPFAM" id="SSF88659">
    <property type="entry name" value="Sigma3 and sigma4 domains of RNA polymerase sigma factors"/>
    <property type="match status" value="1"/>
</dbReference>
<accession>A0A2W6ACF2</accession>
<evidence type="ECO:0000256" key="1">
    <source>
        <dbReference type="ARBA" id="ARBA00008720"/>
    </source>
</evidence>
<dbReference type="InterPro" id="IPR013324">
    <property type="entry name" value="RNA_pol_sigma_r3/r4-like"/>
</dbReference>
<organism evidence="3 4">
    <name type="scientific">Candidatus Aeolococcus gillhamiae</name>
    <dbReference type="NCBI Taxonomy" id="3127015"/>
    <lineage>
        <taxon>Bacteria</taxon>
        <taxon>Bacillati</taxon>
        <taxon>Candidatus Dormiibacterota</taxon>
        <taxon>Candidatus Dormibacteria</taxon>
        <taxon>Candidatus Aeolococcales</taxon>
        <taxon>Candidatus Aeolococcaceae</taxon>
        <taxon>Candidatus Aeolococcus</taxon>
    </lineage>
</organism>
<dbReference type="EMBL" id="QHBU01000119">
    <property type="protein sequence ID" value="PZR81204.1"/>
    <property type="molecule type" value="Genomic_DNA"/>
</dbReference>